<dbReference type="PANTHER" id="PTHR11675">
    <property type="entry name" value="N-ACETYLGALACTOSAMINYLTRANSFERASE"/>
    <property type="match status" value="1"/>
</dbReference>
<keyword evidence="6" id="KW-0735">Signal-anchor</keyword>
<dbReference type="Pfam" id="PF00535">
    <property type="entry name" value="Glycos_transf_2"/>
    <property type="match status" value="1"/>
</dbReference>
<keyword evidence="11" id="KW-0325">Glycoprotein</keyword>
<evidence type="ECO:0000256" key="13">
    <source>
        <dbReference type="RuleBase" id="RU361242"/>
    </source>
</evidence>
<dbReference type="InterPro" id="IPR001623">
    <property type="entry name" value="DnaJ_domain"/>
</dbReference>
<dbReference type="UniPathway" id="UPA00378"/>
<keyword evidence="7 13" id="KW-1133">Transmembrane helix</keyword>
<dbReference type="Gene3D" id="2.80.10.50">
    <property type="match status" value="1"/>
</dbReference>
<comment type="pathway">
    <text evidence="13">Protein modification; protein glycosylation.</text>
</comment>
<dbReference type="FunFam" id="3.90.550.10:FF:000053">
    <property type="entry name" value="Polypeptide N-acetylgalactosaminyltransferase"/>
    <property type="match status" value="1"/>
</dbReference>
<evidence type="ECO:0000256" key="3">
    <source>
        <dbReference type="ARBA" id="ARBA00005680"/>
    </source>
</evidence>
<dbReference type="PANTHER" id="PTHR11675:SF63">
    <property type="entry name" value="POLYPEPTIDE N-ACETYLGALACTOSAMINYLTRANSFERASE"/>
    <property type="match status" value="1"/>
</dbReference>
<evidence type="ECO:0000256" key="6">
    <source>
        <dbReference type="ARBA" id="ARBA00022968"/>
    </source>
</evidence>
<dbReference type="CDD" id="cd02510">
    <property type="entry name" value="pp-GalNAc-T"/>
    <property type="match status" value="1"/>
</dbReference>
<dbReference type="GO" id="GO:0006493">
    <property type="term" value="P:protein O-linked glycosylation"/>
    <property type="evidence" value="ECO:0007669"/>
    <property type="project" value="TreeGrafter"/>
</dbReference>
<dbReference type="GO" id="GO:0008593">
    <property type="term" value="P:regulation of Notch signaling pathway"/>
    <property type="evidence" value="ECO:0007669"/>
    <property type="project" value="TreeGrafter"/>
</dbReference>
<evidence type="ECO:0000256" key="2">
    <source>
        <dbReference type="ARBA" id="ARBA00004323"/>
    </source>
</evidence>
<keyword evidence="16" id="KW-1185">Reference proteome</keyword>
<keyword evidence="13" id="KW-0328">Glycosyltransferase</keyword>
<evidence type="ECO:0000256" key="10">
    <source>
        <dbReference type="ARBA" id="ARBA00023157"/>
    </source>
</evidence>
<organism evidence="15 16">
    <name type="scientific">Bugula neritina</name>
    <name type="common">Brown bryozoan</name>
    <name type="synonym">Sertularia neritina</name>
    <dbReference type="NCBI Taxonomy" id="10212"/>
    <lineage>
        <taxon>Eukaryota</taxon>
        <taxon>Metazoa</taxon>
        <taxon>Spiralia</taxon>
        <taxon>Lophotrochozoa</taxon>
        <taxon>Bryozoa</taxon>
        <taxon>Gymnolaemata</taxon>
        <taxon>Cheilostomatida</taxon>
        <taxon>Flustrina</taxon>
        <taxon>Buguloidea</taxon>
        <taxon>Bugulidae</taxon>
        <taxon>Bugula</taxon>
    </lineage>
</organism>
<dbReference type="GO" id="GO:0005112">
    <property type="term" value="F:Notch binding"/>
    <property type="evidence" value="ECO:0007669"/>
    <property type="project" value="TreeGrafter"/>
</dbReference>
<dbReference type="InterPro" id="IPR029044">
    <property type="entry name" value="Nucleotide-diphossugar_trans"/>
</dbReference>
<dbReference type="EC" id="2.4.1.-" evidence="13"/>
<dbReference type="GO" id="GO:0000139">
    <property type="term" value="C:Golgi membrane"/>
    <property type="evidence" value="ECO:0007669"/>
    <property type="project" value="UniProtKB-SubCell"/>
</dbReference>
<evidence type="ECO:0000256" key="4">
    <source>
        <dbReference type="ARBA" id="ARBA00022692"/>
    </source>
</evidence>
<keyword evidence="5 13" id="KW-0430">Lectin</keyword>
<dbReference type="InterPro" id="IPR045885">
    <property type="entry name" value="GalNAc-T"/>
</dbReference>
<dbReference type="Proteomes" id="UP000593567">
    <property type="component" value="Unassembled WGS sequence"/>
</dbReference>
<dbReference type="Gene3D" id="3.90.550.10">
    <property type="entry name" value="Spore Coat Polysaccharide Biosynthesis Protein SpsA, Chain A"/>
    <property type="match status" value="1"/>
</dbReference>
<dbReference type="SUPFAM" id="SSF46565">
    <property type="entry name" value="Chaperone J-domain"/>
    <property type="match status" value="1"/>
</dbReference>
<dbReference type="InterPro" id="IPR000772">
    <property type="entry name" value="Ricin_B_lectin"/>
</dbReference>
<keyword evidence="10 13" id="KW-1015">Disulfide bond</keyword>
<dbReference type="GO" id="GO:0030246">
    <property type="term" value="F:carbohydrate binding"/>
    <property type="evidence" value="ECO:0007669"/>
    <property type="project" value="UniProtKB-KW"/>
</dbReference>
<keyword evidence="13" id="KW-0808">Transferase</keyword>
<keyword evidence="12 13" id="KW-0464">Manganese</keyword>
<keyword evidence="9 13" id="KW-0472">Membrane</keyword>
<feature type="domain" description="J" evidence="14">
    <location>
        <begin position="34"/>
        <end position="99"/>
    </location>
</feature>
<dbReference type="PROSITE" id="PS50076">
    <property type="entry name" value="DNAJ_2"/>
    <property type="match status" value="1"/>
</dbReference>
<sequence length="608" mass="69491">MTKRFIEVMKCRQGTKCCIIGATLASVSWSVIFYLYVNIDVPNDSHNEAKLKHVPHKKFLLQRHPDSNQGKEQEERFVDVIKAGQIFTDEDKQLYDHADGYCAVIVLGIRHHAFNAYLSNRLSFERPILDTRDMRCSSQSYYTSTEVSIIMCFYNEASSVLLRSLHSIFGRTTLALIKEIILVDDCSEDEELKAQLGKYIEDNFPPIIRLLRNNRREGLIRSRMIGAKAATGEVLVFLDSHIEVNAGWLEPLISRVLSSRSTVVLPVIDIIDADTFQYKKSPLVRGGFTWSMRFSWEAISESYLRTDPFYIRSPTMAGGLLSINREYFFQLGGYDTGMDIWGGENLEMSFRVWMCGGKIEIATCSRVGHVFRKVRPYSSPDGKDTMTKNTLRMVNVWLDDYKDMYNKATNNRYVNTDYGDIQERLALRKSLKCWDFKWYLDEVFNPDFKEKSQLSQSREDNPKVVNRQSYLSVINKGKLRLSNTNYCVMSLTSSDGKLSYNSPLVLGDCGSIKLKWYELQSGGFLIDGNKCLDVASSLPIITKCTGEGGTQQWLMRSLMNKNSNYFYNPGVGLCLHAPKQQLGVELEMSTCNNDVSKFMYDTKVVPAR</sequence>
<evidence type="ECO:0000256" key="11">
    <source>
        <dbReference type="ARBA" id="ARBA00023180"/>
    </source>
</evidence>
<evidence type="ECO:0000259" key="14">
    <source>
        <dbReference type="PROSITE" id="PS50076"/>
    </source>
</evidence>
<keyword evidence="8 13" id="KW-0333">Golgi apparatus</keyword>
<dbReference type="EMBL" id="VXIV02001635">
    <property type="protein sequence ID" value="KAF6031189.1"/>
    <property type="molecule type" value="Genomic_DNA"/>
</dbReference>
<proteinExistence type="inferred from homology"/>
<dbReference type="GO" id="GO:0004653">
    <property type="term" value="F:polypeptide N-acetylgalactosaminyltransferase activity"/>
    <property type="evidence" value="ECO:0007669"/>
    <property type="project" value="TreeGrafter"/>
</dbReference>
<gene>
    <name evidence="15" type="ORF">EB796_010547</name>
</gene>
<dbReference type="SUPFAM" id="SSF50370">
    <property type="entry name" value="Ricin B-like lectins"/>
    <property type="match status" value="1"/>
</dbReference>
<dbReference type="Pfam" id="PF00652">
    <property type="entry name" value="Ricin_B_lectin"/>
    <property type="match status" value="1"/>
</dbReference>
<evidence type="ECO:0000313" key="16">
    <source>
        <dbReference type="Proteomes" id="UP000593567"/>
    </source>
</evidence>
<evidence type="ECO:0000256" key="9">
    <source>
        <dbReference type="ARBA" id="ARBA00023136"/>
    </source>
</evidence>
<dbReference type="InterPro" id="IPR036869">
    <property type="entry name" value="J_dom_sf"/>
</dbReference>
<protein>
    <recommendedName>
        <fullName evidence="13">Polypeptide N-acetylgalactosaminyltransferase</fullName>
        <ecNumber evidence="13">2.4.1.-</ecNumber>
    </recommendedName>
    <alternativeName>
        <fullName evidence="13">Protein-UDP acetylgalactosaminyltransferase</fullName>
    </alternativeName>
</protein>
<dbReference type="InterPro" id="IPR035992">
    <property type="entry name" value="Ricin_B-like_lectins"/>
</dbReference>
<evidence type="ECO:0000256" key="1">
    <source>
        <dbReference type="ARBA" id="ARBA00001936"/>
    </source>
</evidence>
<comment type="subcellular location">
    <subcellularLocation>
        <location evidence="2 13">Golgi apparatus membrane</location>
        <topology evidence="2 13">Single-pass type II membrane protein</topology>
    </subcellularLocation>
</comment>
<name>A0A7J7JXR7_BUGNE</name>
<evidence type="ECO:0000256" key="12">
    <source>
        <dbReference type="ARBA" id="ARBA00023211"/>
    </source>
</evidence>
<evidence type="ECO:0000256" key="8">
    <source>
        <dbReference type="ARBA" id="ARBA00023034"/>
    </source>
</evidence>
<comment type="caution">
    <text evidence="15">The sequence shown here is derived from an EMBL/GenBank/DDBJ whole genome shotgun (WGS) entry which is preliminary data.</text>
</comment>
<evidence type="ECO:0000256" key="7">
    <source>
        <dbReference type="ARBA" id="ARBA00022989"/>
    </source>
</evidence>
<keyword evidence="4 13" id="KW-0812">Transmembrane</keyword>
<accession>A0A7J7JXR7</accession>
<reference evidence="15" key="1">
    <citation type="submission" date="2020-06" db="EMBL/GenBank/DDBJ databases">
        <title>Draft genome of Bugula neritina, a colonial animal packing powerful symbionts and potential medicines.</title>
        <authorList>
            <person name="Rayko M."/>
        </authorList>
    </citation>
    <scope>NUCLEOTIDE SEQUENCE [LARGE SCALE GENOMIC DNA]</scope>
    <source>
        <strain evidence="15">Kwan_BN1</strain>
    </source>
</reference>
<dbReference type="PROSITE" id="PS50231">
    <property type="entry name" value="RICIN_B_LECTIN"/>
    <property type="match status" value="1"/>
</dbReference>
<dbReference type="SUPFAM" id="SSF53448">
    <property type="entry name" value="Nucleotide-diphospho-sugar transferases"/>
    <property type="match status" value="1"/>
</dbReference>
<dbReference type="OrthoDB" id="5988548at2759"/>
<comment type="similarity">
    <text evidence="3 13">Belongs to the glycosyltransferase 2 family. GalNAc-T subfamily.</text>
</comment>
<evidence type="ECO:0000256" key="5">
    <source>
        <dbReference type="ARBA" id="ARBA00022734"/>
    </source>
</evidence>
<dbReference type="InterPro" id="IPR001173">
    <property type="entry name" value="Glyco_trans_2-like"/>
</dbReference>
<dbReference type="AlphaFoldDB" id="A0A7J7JXR7"/>
<comment type="cofactor">
    <cofactor evidence="1 13">
        <name>Mn(2+)</name>
        <dbReference type="ChEBI" id="CHEBI:29035"/>
    </cofactor>
</comment>
<evidence type="ECO:0000313" key="15">
    <source>
        <dbReference type="EMBL" id="KAF6031189.1"/>
    </source>
</evidence>
<feature type="transmembrane region" description="Helical" evidence="13">
    <location>
        <begin position="18"/>
        <end position="37"/>
    </location>
</feature>